<dbReference type="Proteomes" id="UP000008068">
    <property type="component" value="Unassembled WGS sequence"/>
</dbReference>
<dbReference type="InParanoid" id="G0MHB1"/>
<evidence type="ECO:0000313" key="2">
    <source>
        <dbReference type="Proteomes" id="UP000008068"/>
    </source>
</evidence>
<dbReference type="HOGENOM" id="CLU_2591906_0_0_1"/>
<name>G0MHB1_CAEBE</name>
<proteinExistence type="predicted"/>
<keyword evidence="2" id="KW-1185">Reference proteome</keyword>
<protein>
    <submittedName>
        <fullName evidence="1">Uncharacterized protein</fullName>
    </submittedName>
</protein>
<evidence type="ECO:0000313" key="1">
    <source>
        <dbReference type="EMBL" id="EGT58107.1"/>
    </source>
</evidence>
<accession>G0MHB1</accession>
<gene>
    <name evidence="1" type="ORF">CAEBREN_15290</name>
</gene>
<dbReference type="AlphaFoldDB" id="G0MHB1"/>
<reference evidence="2" key="1">
    <citation type="submission" date="2011-07" db="EMBL/GenBank/DDBJ databases">
        <authorList>
            <consortium name="Caenorhabditis brenneri Sequencing and Analysis Consortium"/>
            <person name="Wilson R.K."/>
        </authorList>
    </citation>
    <scope>NUCLEOTIDE SEQUENCE [LARGE SCALE GENOMIC DNA]</scope>
    <source>
        <strain evidence="2">PB2801</strain>
    </source>
</reference>
<dbReference type="EMBL" id="GL379794">
    <property type="protein sequence ID" value="EGT58107.1"/>
    <property type="molecule type" value="Genomic_DNA"/>
</dbReference>
<organism evidence="2">
    <name type="scientific">Caenorhabditis brenneri</name>
    <name type="common">Nematode worm</name>
    <dbReference type="NCBI Taxonomy" id="135651"/>
    <lineage>
        <taxon>Eukaryota</taxon>
        <taxon>Metazoa</taxon>
        <taxon>Ecdysozoa</taxon>
        <taxon>Nematoda</taxon>
        <taxon>Chromadorea</taxon>
        <taxon>Rhabditida</taxon>
        <taxon>Rhabditina</taxon>
        <taxon>Rhabditomorpha</taxon>
        <taxon>Rhabditoidea</taxon>
        <taxon>Rhabditidae</taxon>
        <taxon>Peloderinae</taxon>
        <taxon>Caenorhabditis</taxon>
    </lineage>
</organism>
<sequence length="80" mass="8974">MDNMDQDNTKVDKHLDSRERTGYIDQVDRGSRGNSSHLFQFPFLCLLFALPCRSLAAFLSVEHCSFGIAMLLLATVAPKI</sequence>